<keyword evidence="2" id="KW-1185">Reference proteome</keyword>
<accession>A0A6P2D9L5</accession>
<protein>
    <submittedName>
        <fullName evidence="1">Uncharacterized protein</fullName>
    </submittedName>
</protein>
<reference evidence="1 2" key="1">
    <citation type="submission" date="2019-05" db="EMBL/GenBank/DDBJ databases">
        <authorList>
            <consortium name="Science for Life Laboratories"/>
        </authorList>
    </citation>
    <scope>NUCLEOTIDE SEQUENCE [LARGE SCALE GENOMIC DNA]</scope>
    <source>
        <strain evidence="1">Soil9</strain>
    </source>
</reference>
<dbReference type="KEGG" id="gms:SOIL9_05010"/>
<dbReference type="Proteomes" id="UP000464178">
    <property type="component" value="Chromosome"/>
</dbReference>
<sequence length="68" mass="7525">MIDGEERNIFDGLIALKVGNLVRRNIVQTVDANARGVRHPLNLRGPLGFSKKNKGLLGYSLVLVRVLE</sequence>
<dbReference type="EMBL" id="LR593886">
    <property type="protein sequence ID" value="VTR97869.1"/>
    <property type="molecule type" value="Genomic_DNA"/>
</dbReference>
<evidence type="ECO:0000313" key="1">
    <source>
        <dbReference type="EMBL" id="VTR97869.1"/>
    </source>
</evidence>
<evidence type="ECO:0000313" key="2">
    <source>
        <dbReference type="Proteomes" id="UP000464178"/>
    </source>
</evidence>
<proteinExistence type="predicted"/>
<dbReference type="AlphaFoldDB" id="A0A6P2D9L5"/>
<name>A0A6P2D9L5_9BACT</name>
<organism evidence="1 2">
    <name type="scientific">Gemmata massiliana</name>
    <dbReference type="NCBI Taxonomy" id="1210884"/>
    <lineage>
        <taxon>Bacteria</taxon>
        <taxon>Pseudomonadati</taxon>
        <taxon>Planctomycetota</taxon>
        <taxon>Planctomycetia</taxon>
        <taxon>Gemmatales</taxon>
        <taxon>Gemmataceae</taxon>
        <taxon>Gemmata</taxon>
    </lineage>
</organism>
<gene>
    <name evidence="1" type="ORF">SOIL9_05010</name>
</gene>